<proteinExistence type="inferred from homology"/>
<feature type="transmembrane region" description="Helical" evidence="8">
    <location>
        <begin position="122"/>
        <end position="140"/>
    </location>
</feature>
<evidence type="ECO:0000313" key="9">
    <source>
        <dbReference type="EMBL" id="MCW8345788.1"/>
    </source>
</evidence>
<dbReference type="GO" id="GO:0022857">
    <property type="term" value="F:transmembrane transporter activity"/>
    <property type="evidence" value="ECO:0007669"/>
    <property type="project" value="InterPro"/>
</dbReference>
<organism evidence="9 10">
    <name type="scientific">Vibrio qingdaonensis</name>
    <dbReference type="NCBI Taxonomy" id="2829491"/>
    <lineage>
        <taxon>Bacteria</taxon>
        <taxon>Pseudomonadati</taxon>
        <taxon>Pseudomonadota</taxon>
        <taxon>Gammaproteobacteria</taxon>
        <taxon>Vibrionales</taxon>
        <taxon>Vibrionaceae</taxon>
        <taxon>Vibrio</taxon>
    </lineage>
</organism>
<dbReference type="InterPro" id="IPR037294">
    <property type="entry name" value="ABC_BtuC-like"/>
</dbReference>
<keyword evidence="10" id="KW-1185">Reference proteome</keyword>
<evidence type="ECO:0000256" key="3">
    <source>
        <dbReference type="ARBA" id="ARBA00022448"/>
    </source>
</evidence>
<evidence type="ECO:0000256" key="5">
    <source>
        <dbReference type="ARBA" id="ARBA00022692"/>
    </source>
</evidence>
<protein>
    <submittedName>
        <fullName evidence="9">Iron chelate uptake ABC transporter family permease subunit</fullName>
    </submittedName>
</protein>
<dbReference type="PANTHER" id="PTHR30472:SF1">
    <property type="entry name" value="FE(3+) DICITRATE TRANSPORT SYSTEM PERMEASE PROTEIN FECC-RELATED"/>
    <property type="match status" value="1"/>
</dbReference>
<name>A0A9X3HW15_9VIBR</name>
<feature type="transmembrane region" description="Helical" evidence="8">
    <location>
        <begin position="194"/>
        <end position="218"/>
    </location>
</feature>
<dbReference type="Proteomes" id="UP001155587">
    <property type="component" value="Unassembled WGS sequence"/>
</dbReference>
<dbReference type="SUPFAM" id="SSF81345">
    <property type="entry name" value="ABC transporter involved in vitamin B12 uptake, BtuC"/>
    <property type="match status" value="1"/>
</dbReference>
<dbReference type="Gene3D" id="1.10.3470.10">
    <property type="entry name" value="ABC transporter involved in vitamin B12 uptake, BtuC"/>
    <property type="match status" value="1"/>
</dbReference>
<feature type="transmembrane region" description="Helical" evidence="8">
    <location>
        <begin position="66"/>
        <end position="86"/>
    </location>
</feature>
<reference evidence="9" key="1">
    <citation type="submission" date="2022-02" db="EMBL/GenBank/DDBJ databases">
        <title>Vibrio sp. nov, a new bacterium isolated from seawater.</title>
        <authorList>
            <person name="Yuan Y."/>
        </authorList>
    </citation>
    <scope>NUCLEOTIDE SEQUENCE</scope>
    <source>
        <strain evidence="9">ZSDZ65</strain>
    </source>
</reference>
<dbReference type="AlphaFoldDB" id="A0A9X3HW15"/>
<comment type="caution">
    <text evidence="9">The sequence shown here is derived from an EMBL/GenBank/DDBJ whole genome shotgun (WGS) entry which is preliminary data.</text>
</comment>
<feature type="transmembrane region" description="Helical" evidence="8">
    <location>
        <begin position="152"/>
        <end position="173"/>
    </location>
</feature>
<feature type="transmembrane region" description="Helical" evidence="8">
    <location>
        <begin position="312"/>
        <end position="329"/>
    </location>
</feature>
<feature type="transmembrane region" description="Helical" evidence="8">
    <location>
        <begin position="12"/>
        <end position="45"/>
    </location>
</feature>
<dbReference type="EMBL" id="JAKRRY010000006">
    <property type="protein sequence ID" value="MCW8345788.1"/>
    <property type="molecule type" value="Genomic_DNA"/>
</dbReference>
<evidence type="ECO:0000313" key="10">
    <source>
        <dbReference type="Proteomes" id="UP001155587"/>
    </source>
</evidence>
<keyword evidence="7 8" id="KW-0472">Membrane</keyword>
<evidence type="ECO:0000256" key="2">
    <source>
        <dbReference type="ARBA" id="ARBA00007935"/>
    </source>
</evidence>
<dbReference type="Pfam" id="PF01032">
    <property type="entry name" value="FecCD"/>
    <property type="match status" value="1"/>
</dbReference>
<keyword evidence="5 8" id="KW-0812">Transmembrane</keyword>
<evidence type="ECO:0000256" key="1">
    <source>
        <dbReference type="ARBA" id="ARBA00004651"/>
    </source>
</evidence>
<keyword evidence="4" id="KW-1003">Cell membrane</keyword>
<evidence type="ECO:0000256" key="6">
    <source>
        <dbReference type="ARBA" id="ARBA00022989"/>
    </source>
</evidence>
<dbReference type="GO" id="GO:0033214">
    <property type="term" value="P:siderophore-iron import into cell"/>
    <property type="evidence" value="ECO:0007669"/>
    <property type="project" value="TreeGrafter"/>
</dbReference>
<feature type="transmembrane region" description="Helical" evidence="8">
    <location>
        <begin position="238"/>
        <end position="267"/>
    </location>
</feature>
<feature type="transmembrane region" description="Helical" evidence="8">
    <location>
        <begin position="279"/>
        <end position="300"/>
    </location>
</feature>
<evidence type="ECO:0000256" key="4">
    <source>
        <dbReference type="ARBA" id="ARBA00022475"/>
    </source>
</evidence>
<dbReference type="CDD" id="cd06550">
    <property type="entry name" value="TM_ABC_iron-siderophores_like"/>
    <property type="match status" value="1"/>
</dbReference>
<dbReference type="GO" id="GO:0005886">
    <property type="term" value="C:plasma membrane"/>
    <property type="evidence" value="ECO:0007669"/>
    <property type="project" value="UniProtKB-SubCell"/>
</dbReference>
<sequence>MLTTLKPQGLALWFALSAALVITFNLSLIAWSSFDLSMATLWNFWLHFDETSMEQQIIATLRMPRALSGAVIGANLAVAGALMQGLTRNPLASPSVLAINAGASLCIVIGSVGLITLPIPTMLMGAIGSMLSGLIVIYLGGFFDHRPHPLKLVLAGIAVNALLLGLTRASIILADDMAYSIQSWLIGSISNLDWALFTQMMPISVAALTLSWLLAHQLNLLSLGHDVATNLGVNTSLVRLLACLAIVILTSVSVATAGPIGFVGLLVPHIAKKLVGQNYRLIIPASACLGALLMTLADMLSRAIAFPTETPVGIVTALIGTPFFILLSIRGRLNS</sequence>
<dbReference type="InterPro" id="IPR000522">
    <property type="entry name" value="ABC_transptr_permease_BtuC"/>
</dbReference>
<evidence type="ECO:0000256" key="8">
    <source>
        <dbReference type="SAM" id="Phobius"/>
    </source>
</evidence>
<dbReference type="FunFam" id="1.10.3470.10:FF:000001">
    <property type="entry name" value="Vitamin B12 ABC transporter permease BtuC"/>
    <property type="match status" value="1"/>
</dbReference>
<accession>A0A9X3HW15</accession>
<keyword evidence="6 8" id="KW-1133">Transmembrane helix</keyword>
<comment type="similarity">
    <text evidence="2">Belongs to the binding-protein-dependent transport system permease family. FecCD subfamily.</text>
</comment>
<comment type="subcellular location">
    <subcellularLocation>
        <location evidence="1">Cell membrane</location>
        <topology evidence="1">Multi-pass membrane protein</topology>
    </subcellularLocation>
</comment>
<evidence type="ECO:0000256" key="7">
    <source>
        <dbReference type="ARBA" id="ARBA00023136"/>
    </source>
</evidence>
<feature type="transmembrane region" description="Helical" evidence="8">
    <location>
        <begin position="92"/>
        <end position="115"/>
    </location>
</feature>
<keyword evidence="3" id="KW-0813">Transport</keyword>
<dbReference type="RefSeq" id="WP_265674194.1">
    <property type="nucleotide sequence ID" value="NZ_JAKRRY010000006.1"/>
</dbReference>
<dbReference type="PANTHER" id="PTHR30472">
    <property type="entry name" value="FERRIC ENTEROBACTIN TRANSPORT SYSTEM PERMEASE PROTEIN"/>
    <property type="match status" value="1"/>
</dbReference>
<gene>
    <name evidence="9" type="ORF">MD535_07150</name>
</gene>